<reference evidence="1 2" key="1">
    <citation type="submission" date="2024-08" db="EMBL/GenBank/DDBJ databases">
        <title>Insights into the chromosomal genome structure of Flemingia macrophylla.</title>
        <authorList>
            <person name="Ding Y."/>
            <person name="Zhao Y."/>
            <person name="Bi W."/>
            <person name="Wu M."/>
            <person name="Zhao G."/>
            <person name="Gong Y."/>
            <person name="Li W."/>
            <person name="Zhang P."/>
        </authorList>
    </citation>
    <scope>NUCLEOTIDE SEQUENCE [LARGE SCALE GENOMIC DNA]</scope>
    <source>
        <strain evidence="1">DYQJB</strain>
        <tissue evidence="1">Leaf</tissue>
    </source>
</reference>
<evidence type="ECO:0000313" key="2">
    <source>
        <dbReference type="Proteomes" id="UP001603857"/>
    </source>
</evidence>
<proteinExistence type="predicted"/>
<accession>A0ABD1NBD5</accession>
<protein>
    <submittedName>
        <fullName evidence="1">Uncharacterized protein</fullName>
    </submittedName>
</protein>
<name>A0ABD1NBD5_9FABA</name>
<dbReference type="AlphaFoldDB" id="A0ABD1NBD5"/>
<organism evidence="1 2">
    <name type="scientific">Flemingia macrophylla</name>
    <dbReference type="NCBI Taxonomy" id="520843"/>
    <lineage>
        <taxon>Eukaryota</taxon>
        <taxon>Viridiplantae</taxon>
        <taxon>Streptophyta</taxon>
        <taxon>Embryophyta</taxon>
        <taxon>Tracheophyta</taxon>
        <taxon>Spermatophyta</taxon>
        <taxon>Magnoliopsida</taxon>
        <taxon>eudicotyledons</taxon>
        <taxon>Gunneridae</taxon>
        <taxon>Pentapetalae</taxon>
        <taxon>rosids</taxon>
        <taxon>fabids</taxon>
        <taxon>Fabales</taxon>
        <taxon>Fabaceae</taxon>
        <taxon>Papilionoideae</taxon>
        <taxon>50 kb inversion clade</taxon>
        <taxon>NPAAA clade</taxon>
        <taxon>indigoferoid/millettioid clade</taxon>
        <taxon>Phaseoleae</taxon>
        <taxon>Flemingia</taxon>
    </lineage>
</organism>
<keyword evidence="2" id="KW-1185">Reference proteome</keyword>
<dbReference type="Proteomes" id="UP001603857">
    <property type="component" value="Unassembled WGS sequence"/>
</dbReference>
<comment type="caution">
    <text evidence="1">The sequence shown here is derived from an EMBL/GenBank/DDBJ whole genome shotgun (WGS) entry which is preliminary data.</text>
</comment>
<sequence length="324" mass="35016">MKATISPRATMSSSLNLTRPTWTSLESNDILVAIIAANVKIAPVRALIDLLVDSPEEVAKAKAAKSTHSPATTSTSETPPLPLANFVSDALKKTMATPQVKKLAKQHKGFVKGIRVSRAWTEWRGRAHERVIIRSLARVPTTLFWWVMWREFLRADELCSVGEAEAGRANGVGELVEEGGVAIEEAEDGDGEAEELLSVRDDLLRHVREEVDATTIAGVVLAELCPVARGIEPTLKDLGQDASDLRRGRPMKWSSFAYANGGVDQWTRSEIHGIDAIYIHVKGVAVADGGVEVVGVGDGEGEVNGGRVPKVNGRPSSGCLWWRS</sequence>
<dbReference type="EMBL" id="JBGMDY010000002">
    <property type="protein sequence ID" value="KAL2345429.1"/>
    <property type="molecule type" value="Genomic_DNA"/>
</dbReference>
<evidence type="ECO:0000313" key="1">
    <source>
        <dbReference type="EMBL" id="KAL2345429.1"/>
    </source>
</evidence>
<gene>
    <name evidence="1" type="ORF">Fmac_006714</name>
</gene>